<evidence type="ECO:0000256" key="2">
    <source>
        <dbReference type="SAM" id="MobiDB-lite"/>
    </source>
</evidence>
<keyword evidence="1" id="KW-0645">Protease</keyword>
<dbReference type="GO" id="GO:0008233">
    <property type="term" value="F:peptidase activity"/>
    <property type="evidence" value="ECO:0007669"/>
    <property type="project" value="UniProtKB-KW"/>
</dbReference>
<dbReference type="InterPro" id="IPR036397">
    <property type="entry name" value="RNaseH_sf"/>
</dbReference>
<accession>A0A8H8DK82</accession>
<feature type="region of interest" description="Disordered" evidence="2">
    <location>
        <begin position="1"/>
        <end position="21"/>
    </location>
</feature>
<dbReference type="PANTHER" id="PTHR42648:SF28">
    <property type="entry name" value="TRANSPOSON-ENCODED PROTEIN WITH RIBONUCLEASE H-LIKE AND RETROVIRUS ZINC FINGER-LIKE DOMAINS"/>
    <property type="match status" value="1"/>
</dbReference>
<dbReference type="Gene3D" id="3.30.420.10">
    <property type="entry name" value="Ribonuclease H-like superfamily/Ribonuclease H"/>
    <property type="match status" value="1"/>
</dbReference>
<dbReference type="InterPro" id="IPR012337">
    <property type="entry name" value="RNaseH-like_sf"/>
</dbReference>
<feature type="compositionally biased region" description="Basic and acidic residues" evidence="2">
    <location>
        <begin position="1"/>
        <end position="11"/>
    </location>
</feature>
<evidence type="ECO:0000259" key="4">
    <source>
        <dbReference type="Pfam" id="PF25597"/>
    </source>
</evidence>
<reference evidence="5 6" key="1">
    <citation type="journal article" name="Sci. Rep.">
        <title>Genome-scale phylogenetic analyses confirm Olpidium as the closest living zoosporic fungus to the non-flagellated, terrestrial fungi.</title>
        <authorList>
            <person name="Chang Y."/>
            <person name="Rochon D."/>
            <person name="Sekimoto S."/>
            <person name="Wang Y."/>
            <person name="Chovatia M."/>
            <person name="Sandor L."/>
            <person name="Salamov A."/>
            <person name="Grigoriev I.V."/>
            <person name="Stajich J.E."/>
            <person name="Spatafora J.W."/>
        </authorList>
    </citation>
    <scope>NUCLEOTIDE SEQUENCE [LARGE SCALE GENOMIC DNA]</scope>
    <source>
        <strain evidence="5">S191</strain>
    </source>
</reference>
<dbReference type="InterPro" id="IPR054722">
    <property type="entry name" value="PolX-like_BBD"/>
</dbReference>
<evidence type="ECO:0000259" key="3">
    <source>
        <dbReference type="Pfam" id="PF22936"/>
    </source>
</evidence>
<evidence type="ECO:0000313" key="6">
    <source>
        <dbReference type="Proteomes" id="UP000673691"/>
    </source>
</evidence>
<feature type="compositionally biased region" description="Low complexity" evidence="2">
    <location>
        <begin position="677"/>
        <end position="686"/>
    </location>
</feature>
<feature type="domain" description="Retrovirus-related Pol polyprotein from transposon TNT 1-94-like beta-barrel" evidence="3">
    <location>
        <begin position="272"/>
        <end position="345"/>
    </location>
</feature>
<feature type="compositionally biased region" description="Basic and acidic residues" evidence="2">
    <location>
        <begin position="707"/>
        <end position="717"/>
    </location>
</feature>
<dbReference type="GO" id="GO:0003676">
    <property type="term" value="F:nucleic acid binding"/>
    <property type="evidence" value="ECO:0007669"/>
    <property type="project" value="InterPro"/>
</dbReference>
<proteinExistence type="predicted"/>
<dbReference type="GO" id="GO:0006508">
    <property type="term" value="P:proteolysis"/>
    <property type="evidence" value="ECO:0007669"/>
    <property type="project" value="UniProtKB-KW"/>
</dbReference>
<comment type="caution">
    <text evidence="5">The sequence shown here is derived from an EMBL/GenBank/DDBJ whole genome shotgun (WGS) entry which is preliminary data.</text>
</comment>
<feature type="region of interest" description="Disordered" evidence="2">
    <location>
        <begin position="167"/>
        <end position="213"/>
    </location>
</feature>
<keyword evidence="6" id="KW-1185">Reference proteome</keyword>
<dbReference type="EMBL" id="JAEFCI010003735">
    <property type="protein sequence ID" value="KAG5461390.1"/>
    <property type="molecule type" value="Genomic_DNA"/>
</dbReference>
<organism evidence="5 6">
    <name type="scientific">Olpidium bornovanus</name>
    <dbReference type="NCBI Taxonomy" id="278681"/>
    <lineage>
        <taxon>Eukaryota</taxon>
        <taxon>Fungi</taxon>
        <taxon>Fungi incertae sedis</taxon>
        <taxon>Olpidiomycota</taxon>
        <taxon>Olpidiomycotina</taxon>
        <taxon>Olpidiomycetes</taxon>
        <taxon>Olpidiales</taxon>
        <taxon>Olpidiaceae</taxon>
        <taxon>Olpidium</taxon>
    </lineage>
</organism>
<protein>
    <recommendedName>
        <fullName evidence="7">Integrase catalytic domain-containing protein</fullName>
    </recommendedName>
</protein>
<dbReference type="Pfam" id="PF25597">
    <property type="entry name" value="SH3_retrovirus"/>
    <property type="match status" value="1"/>
</dbReference>
<dbReference type="SUPFAM" id="SSF53098">
    <property type="entry name" value="Ribonuclease H-like"/>
    <property type="match status" value="1"/>
</dbReference>
<feature type="domain" description="Retroviral polymerase SH3-like" evidence="4">
    <location>
        <begin position="559"/>
        <end position="618"/>
    </location>
</feature>
<feature type="region of interest" description="Disordered" evidence="2">
    <location>
        <begin position="668"/>
        <end position="849"/>
    </location>
</feature>
<feature type="region of interest" description="Disordered" evidence="2">
    <location>
        <begin position="228"/>
        <end position="261"/>
    </location>
</feature>
<dbReference type="OrthoDB" id="7691805at2759"/>
<dbReference type="InterPro" id="IPR039537">
    <property type="entry name" value="Retrotran_Ty1/copia-like"/>
</dbReference>
<dbReference type="PANTHER" id="PTHR42648">
    <property type="entry name" value="TRANSPOSASE, PUTATIVE-RELATED"/>
    <property type="match status" value="1"/>
</dbReference>
<gene>
    <name evidence="5" type="ORF">BJ554DRAFT_6425</name>
</gene>
<dbReference type="Proteomes" id="UP000673691">
    <property type="component" value="Unassembled WGS sequence"/>
</dbReference>
<sequence>MSFADITEKGPARASKPGRGAIFSSTRFTGVPHEDEYDDVVPTETANPLPLTEENEILKAQVKSLQCQVDRLTTKATASFSSPSSTDGLRHTGSVHKYTLQFNALSSLITACPPDALILQYLENLKDIEQSRLFRATPPLSACQAAALQYDALTRAVTGQATAALVTGPATRPAPSSITTSRNRQRPKLTTSNNSQKRSKNQQNPPDCPRIPQELHDVTRHNLAARHQHHPPAVDVARNNRTPLPDSLGKSFPGADTDRRRHTNHRCHIDIIIDSGATEHMFVDGKIFNTKLTAATDIEVANGSLLPSAGTRTVLLHQASSQPLLNVLHVPIFHSSLFSVARACDHDAIVIFDARTVQFAIQPHQSFSPPDLVTEICTTSTLVRACILFLQHALATTVDWHRRMTHLGKDNLLHLSKIDTAVTVPPDIKCEPCQLAKATHLLHPPSLMQIDELLALIHTDMVRPLLLSLTGEKYVISWINHASRYAVSHAIPNKEFATVQACLEAMRTTAECQTSKLIKCLRSNPGGKYLSDIFCQSLMAQGIQMQSTIRDTPAQNGLYAHVLKSERRDKFAEAAQIMYLVGYAATSKGYRLWDPIMNVVCNRYDVHFDETKTYRDNPLFTSSDQCLSIDSTNEEHVIERVLDHQATINGIFKFLLIWRGFPSSSMRCVGAAPPAPAARSRTSPSGPRAPQPHRPRSPNQQRSGSAGEDKRGRRTMEGKSAGASPAHAGQDPQPRGKTRHRGASPATAGQDPPTRGRSRHRGARTAHAGQVPPPRGKTRPRGAGPAPAGQRSAHAGQVPPPRGKNRPRGAGPAPAGQRTAHAGQVPPPRGKNRPRGASPALAGQKTRPC</sequence>
<name>A0A8H8DK82_9FUNG</name>
<dbReference type="AlphaFoldDB" id="A0A8H8DK82"/>
<dbReference type="Pfam" id="PF22936">
    <property type="entry name" value="Pol_BBD"/>
    <property type="match status" value="1"/>
</dbReference>
<dbReference type="InterPro" id="IPR057670">
    <property type="entry name" value="SH3_retrovirus"/>
</dbReference>
<feature type="non-terminal residue" evidence="5">
    <location>
        <position position="849"/>
    </location>
</feature>
<feature type="compositionally biased region" description="Low complexity" evidence="2">
    <location>
        <begin position="192"/>
        <end position="204"/>
    </location>
</feature>
<evidence type="ECO:0000256" key="1">
    <source>
        <dbReference type="ARBA" id="ARBA00022670"/>
    </source>
</evidence>
<evidence type="ECO:0008006" key="7">
    <source>
        <dbReference type="Google" id="ProtNLM"/>
    </source>
</evidence>
<evidence type="ECO:0000313" key="5">
    <source>
        <dbReference type="EMBL" id="KAG5461390.1"/>
    </source>
</evidence>
<keyword evidence="1" id="KW-0378">Hydrolase</keyword>